<dbReference type="Proteomes" id="UP000689195">
    <property type="component" value="Unassembled WGS sequence"/>
</dbReference>
<accession>A0A8S1W7X5</accession>
<name>A0A8S1W7X5_9CILI</name>
<protein>
    <submittedName>
        <fullName evidence="2">Uncharacterized protein</fullName>
    </submittedName>
</protein>
<dbReference type="OrthoDB" id="10382665at2759"/>
<comment type="caution">
    <text evidence="2">The sequence shown here is derived from an EMBL/GenBank/DDBJ whole genome shotgun (WGS) entry which is preliminary data.</text>
</comment>
<evidence type="ECO:0000256" key="1">
    <source>
        <dbReference type="SAM" id="Coils"/>
    </source>
</evidence>
<keyword evidence="3" id="KW-1185">Reference proteome</keyword>
<keyword evidence="1" id="KW-0175">Coiled coil</keyword>
<sequence>MRNNEYDFYVDDQIYLQKYQFTLKCKYHTKISTLKSYLQKYIKKNFDIIHNDVTLNESMTLDEVFSRYCQNTIILLIKSDPMIDVLVKHSIQYQNLRKSRPTSNEGVDEILPIEIKKEKEDIKIQDLNNELDTLSTTTTQKKCTNCGIQNKMIESYESSISNLIQENEQLQIRMKQLKEERIICKQQELQEERKNNKQKEFITVNSYRQLKRS</sequence>
<dbReference type="EMBL" id="CAJJDO010000087">
    <property type="protein sequence ID" value="CAD8186338.1"/>
    <property type="molecule type" value="Genomic_DNA"/>
</dbReference>
<reference evidence="2" key="1">
    <citation type="submission" date="2021-01" db="EMBL/GenBank/DDBJ databases">
        <authorList>
            <consortium name="Genoscope - CEA"/>
            <person name="William W."/>
        </authorList>
    </citation>
    <scope>NUCLEOTIDE SEQUENCE</scope>
</reference>
<evidence type="ECO:0000313" key="3">
    <source>
        <dbReference type="Proteomes" id="UP000689195"/>
    </source>
</evidence>
<proteinExistence type="predicted"/>
<feature type="coiled-coil region" evidence="1">
    <location>
        <begin position="117"/>
        <end position="195"/>
    </location>
</feature>
<dbReference type="AlphaFoldDB" id="A0A8S1W7X5"/>
<gene>
    <name evidence="2" type="ORF">PPENT_87.1.T0870015</name>
</gene>
<evidence type="ECO:0000313" key="2">
    <source>
        <dbReference type="EMBL" id="CAD8186338.1"/>
    </source>
</evidence>
<organism evidence="2 3">
    <name type="scientific">Paramecium pentaurelia</name>
    <dbReference type="NCBI Taxonomy" id="43138"/>
    <lineage>
        <taxon>Eukaryota</taxon>
        <taxon>Sar</taxon>
        <taxon>Alveolata</taxon>
        <taxon>Ciliophora</taxon>
        <taxon>Intramacronucleata</taxon>
        <taxon>Oligohymenophorea</taxon>
        <taxon>Peniculida</taxon>
        <taxon>Parameciidae</taxon>
        <taxon>Paramecium</taxon>
    </lineage>
</organism>